<dbReference type="EMBL" id="JBJJXI010000034">
    <property type="protein sequence ID" value="KAL3402493.1"/>
    <property type="molecule type" value="Genomic_DNA"/>
</dbReference>
<reference evidence="1 2" key="1">
    <citation type="journal article" date="2024" name="bioRxiv">
        <title>A reference genome for Trichogramma kaykai: A tiny desert-dwelling parasitoid wasp with competing sex-ratio distorters.</title>
        <authorList>
            <person name="Culotta J."/>
            <person name="Lindsey A.R."/>
        </authorList>
    </citation>
    <scope>NUCLEOTIDE SEQUENCE [LARGE SCALE GENOMIC DNA]</scope>
    <source>
        <strain evidence="1 2">KSX58</strain>
    </source>
</reference>
<organism evidence="1 2">
    <name type="scientific">Trichogramma kaykai</name>
    <dbReference type="NCBI Taxonomy" id="54128"/>
    <lineage>
        <taxon>Eukaryota</taxon>
        <taxon>Metazoa</taxon>
        <taxon>Ecdysozoa</taxon>
        <taxon>Arthropoda</taxon>
        <taxon>Hexapoda</taxon>
        <taxon>Insecta</taxon>
        <taxon>Pterygota</taxon>
        <taxon>Neoptera</taxon>
        <taxon>Endopterygota</taxon>
        <taxon>Hymenoptera</taxon>
        <taxon>Apocrita</taxon>
        <taxon>Proctotrupomorpha</taxon>
        <taxon>Chalcidoidea</taxon>
        <taxon>Trichogrammatidae</taxon>
        <taxon>Trichogramma</taxon>
    </lineage>
</organism>
<accession>A0ABD2XC88</accession>
<gene>
    <name evidence="1" type="ORF">TKK_004445</name>
</gene>
<keyword evidence="2" id="KW-1185">Reference proteome</keyword>
<comment type="caution">
    <text evidence="1">The sequence shown here is derived from an EMBL/GenBank/DDBJ whole genome shotgun (WGS) entry which is preliminary data.</text>
</comment>
<name>A0ABD2XC88_9HYME</name>
<proteinExistence type="predicted"/>
<protein>
    <submittedName>
        <fullName evidence="1">Uncharacterized protein</fullName>
    </submittedName>
</protein>
<evidence type="ECO:0000313" key="2">
    <source>
        <dbReference type="Proteomes" id="UP001627154"/>
    </source>
</evidence>
<dbReference type="AlphaFoldDB" id="A0ABD2XC88"/>
<dbReference type="Proteomes" id="UP001627154">
    <property type="component" value="Unassembled WGS sequence"/>
</dbReference>
<evidence type="ECO:0000313" key="1">
    <source>
        <dbReference type="EMBL" id="KAL3402493.1"/>
    </source>
</evidence>
<sequence length="156" mass="17776">MADIEAKIKYGDVVAQFELCLNAIAANPPTLTKFCSADPEVAASDHATLKIENSLFEEEEECARVLAEFDATLKKYFDSDDDTSERLQEITPTIALLAKLNSEDPEDATSDQPAQKSMKLWRRLLRWLLKNIRKNNGLLKYWKKTNLKKCDLHVMN</sequence>